<sequence>MPDDPPNSVVLEINAGNADITYISAVSPTNHLKFAHTYEAMTLQYLADAYDYELRPSGNRDPSEDGVSAGLYWDGHGGIIQNRMHGYPSSETDGPAIASTHAPTTAPAPASAHDPAHTPVAPNSMASVSRLPLHASARAADPPDVHALDHAASRNSTRTGAPTTVRAADPNLIPSADSAPPTAGVVRPATGCGTTAAAHSSPSPSGHQWHRPGPHTAYCALPEDTQQQSGRPRWQHKQPAPPPHFTPDQTSARVVGHSLSTYERNLHVNTGPFDETGIRREKYLYTISVAIFAKEGSSQVHSGGWEVVFYELIIDTAGLSDCWVFGNVPWEQFSTVVTVLPADEESTHRAQEELKRAYLSKRKMIWPKDGPDTLLATLSYGKNKGGSRGVNVKQTVCALQFAKWVPVQRRLADFALGVVYAADASLVLNAHDGLLALGRGENPGSRMSPNSPYAEFCKPLAKHLYDQGLIKTQDFWMTIHHATWDCKQQDYLCFGAYVNKRPHTDYRWQDILVDEDSKDAMPGFWGLQIERIRLFKGSEDRMNIGFKKLVYAVVDSGASMSFLPSEFTRPLQLYLRDHYGAPESHASYDIEDDLMVEFTFRSGSHTVKVVGQALRFLISPLRVDNREGNPGCDVKEHARAILGLNFFRTFAVGFKDGEEPKVSLARHPDVDRRLREHHFQSAVLPSENPLQWPGSSATQLAHQAAQQSALPGPAFPVISTAVEPAAYQGAHAGTSPAYVDSRYHQHPLGAPQDHQLPPPTLATHSAVYVDPRGVQPTYAHGHEHVLPPGQQYPVPNTIPPPAVAQTQAPRQAYTQVPPYPAQLAFPQGQTPYGQDYPQASHAGPVPHAYPPAGYAQAPQMPGQPLAAPPAHPQAQAPFPHAYYGEGQQSVPAHAPPQGMEPANPRPRRKSTIARIGKIFGLK</sequence>
<feature type="compositionally biased region" description="Low complexity" evidence="2">
    <location>
        <begin position="850"/>
        <end position="865"/>
    </location>
</feature>
<reference evidence="5" key="1">
    <citation type="journal article" date="2012" name="Science">
        <title>The Paleozoic origin of enzymatic lignin decomposition reconstructed from 31 fungal genomes.</title>
        <authorList>
            <person name="Floudas D."/>
            <person name="Binder M."/>
            <person name="Riley R."/>
            <person name="Barry K."/>
            <person name="Blanchette R.A."/>
            <person name="Henrissat B."/>
            <person name="Martinez A.T."/>
            <person name="Otillar R."/>
            <person name="Spatafora J.W."/>
            <person name="Yadav J.S."/>
            <person name="Aerts A."/>
            <person name="Benoit I."/>
            <person name="Boyd A."/>
            <person name="Carlson A."/>
            <person name="Copeland A."/>
            <person name="Coutinho P.M."/>
            <person name="de Vries R.P."/>
            <person name="Ferreira P."/>
            <person name="Findley K."/>
            <person name="Foster B."/>
            <person name="Gaskell J."/>
            <person name="Glotzer D."/>
            <person name="Gorecki P."/>
            <person name="Heitman J."/>
            <person name="Hesse C."/>
            <person name="Hori C."/>
            <person name="Igarashi K."/>
            <person name="Jurgens J.A."/>
            <person name="Kallen N."/>
            <person name="Kersten P."/>
            <person name="Kohler A."/>
            <person name="Kuees U."/>
            <person name="Kumar T.K.A."/>
            <person name="Kuo A."/>
            <person name="LaButti K."/>
            <person name="Larrondo L.F."/>
            <person name="Lindquist E."/>
            <person name="Ling A."/>
            <person name="Lombard V."/>
            <person name="Lucas S."/>
            <person name="Lundell T."/>
            <person name="Martin R."/>
            <person name="McLaughlin D.J."/>
            <person name="Morgenstern I."/>
            <person name="Morin E."/>
            <person name="Murat C."/>
            <person name="Nagy L.G."/>
            <person name="Nolan M."/>
            <person name="Ohm R.A."/>
            <person name="Patyshakuliyeva A."/>
            <person name="Rokas A."/>
            <person name="Ruiz-Duenas F.J."/>
            <person name="Sabat G."/>
            <person name="Salamov A."/>
            <person name="Samejima M."/>
            <person name="Schmutz J."/>
            <person name="Slot J.C."/>
            <person name="St John F."/>
            <person name="Stenlid J."/>
            <person name="Sun H."/>
            <person name="Sun S."/>
            <person name="Syed K."/>
            <person name="Tsang A."/>
            <person name="Wiebenga A."/>
            <person name="Young D."/>
            <person name="Pisabarro A."/>
            <person name="Eastwood D.C."/>
            <person name="Martin F."/>
            <person name="Cullen D."/>
            <person name="Grigoriev I.V."/>
            <person name="Hibbett D.S."/>
        </authorList>
    </citation>
    <scope>NUCLEOTIDE SEQUENCE [LARGE SCALE GENOMIC DNA]</scope>
    <source>
        <strain evidence="5">TFB10046</strain>
    </source>
</reference>
<feature type="compositionally biased region" description="Low complexity" evidence="2">
    <location>
        <begin position="872"/>
        <end position="881"/>
    </location>
</feature>
<dbReference type="PROSITE" id="PS00141">
    <property type="entry name" value="ASP_PROTEASE"/>
    <property type="match status" value="1"/>
</dbReference>
<protein>
    <recommendedName>
        <fullName evidence="3">Peptidase A1 domain-containing protein</fullName>
    </recommendedName>
</protein>
<dbReference type="InParanoid" id="J0LHN7"/>
<feature type="compositionally biased region" description="Low complexity" evidence="2">
    <location>
        <begin position="95"/>
        <end position="119"/>
    </location>
</feature>
<dbReference type="InterPro" id="IPR033121">
    <property type="entry name" value="PEPTIDASE_A1"/>
</dbReference>
<dbReference type="Proteomes" id="UP000006514">
    <property type="component" value="Unassembled WGS sequence"/>
</dbReference>
<feature type="compositionally biased region" description="Low complexity" evidence="2">
    <location>
        <begin position="193"/>
        <end position="207"/>
    </location>
</feature>
<gene>
    <name evidence="4" type="ORF">AURDEDRAFT_188023</name>
</gene>
<organism evidence="4 5">
    <name type="scientific">Auricularia subglabra (strain TFB-10046 / SS5)</name>
    <name type="common">White-rot fungus</name>
    <name type="synonym">Auricularia delicata (strain TFB10046)</name>
    <dbReference type="NCBI Taxonomy" id="717982"/>
    <lineage>
        <taxon>Eukaryota</taxon>
        <taxon>Fungi</taxon>
        <taxon>Dikarya</taxon>
        <taxon>Basidiomycota</taxon>
        <taxon>Agaricomycotina</taxon>
        <taxon>Agaricomycetes</taxon>
        <taxon>Auriculariales</taxon>
        <taxon>Auriculariaceae</taxon>
        <taxon>Auricularia</taxon>
    </lineage>
</organism>
<name>J0LHN7_AURST</name>
<dbReference type="AlphaFoldDB" id="J0LHN7"/>
<dbReference type="Gene3D" id="2.40.70.10">
    <property type="entry name" value="Acid Proteases"/>
    <property type="match status" value="1"/>
</dbReference>
<accession>J0LHN7</accession>
<dbReference type="GO" id="GO:0006508">
    <property type="term" value="P:proteolysis"/>
    <property type="evidence" value="ECO:0007669"/>
    <property type="project" value="InterPro"/>
</dbReference>
<dbReference type="EMBL" id="JH687837">
    <property type="protein sequence ID" value="EJD37654.1"/>
    <property type="molecule type" value="Genomic_DNA"/>
</dbReference>
<feature type="compositionally biased region" description="Polar residues" evidence="2">
    <location>
        <begin position="153"/>
        <end position="162"/>
    </location>
</feature>
<dbReference type="InterPro" id="IPR021109">
    <property type="entry name" value="Peptidase_aspartic_dom_sf"/>
</dbReference>
<dbReference type="SUPFAM" id="SSF50630">
    <property type="entry name" value="Acid proteases"/>
    <property type="match status" value="1"/>
</dbReference>
<evidence type="ECO:0000259" key="3">
    <source>
        <dbReference type="PROSITE" id="PS51767"/>
    </source>
</evidence>
<keyword evidence="1" id="KW-0378">Hydrolase</keyword>
<dbReference type="PROSITE" id="PS51767">
    <property type="entry name" value="PEPTIDASE_A1"/>
    <property type="match status" value="1"/>
</dbReference>
<keyword evidence="1" id="KW-0645">Protease</keyword>
<feature type="region of interest" description="Disordered" evidence="2">
    <location>
        <begin position="151"/>
        <end position="250"/>
    </location>
</feature>
<proteinExistence type="predicted"/>
<keyword evidence="1" id="KW-0064">Aspartyl protease</keyword>
<dbReference type="Pfam" id="PF00026">
    <property type="entry name" value="Asp"/>
    <property type="match status" value="1"/>
</dbReference>
<feature type="domain" description="Peptidase A1" evidence="3">
    <location>
        <begin position="283"/>
        <end position="665"/>
    </location>
</feature>
<dbReference type="InterPro" id="IPR001969">
    <property type="entry name" value="Aspartic_peptidase_AS"/>
</dbReference>
<feature type="region of interest" description="Disordered" evidence="2">
    <location>
        <begin position="821"/>
        <end position="910"/>
    </location>
</feature>
<evidence type="ECO:0000256" key="1">
    <source>
        <dbReference type="ARBA" id="ARBA00022750"/>
    </source>
</evidence>
<dbReference type="GO" id="GO:0004190">
    <property type="term" value="F:aspartic-type endopeptidase activity"/>
    <property type="evidence" value="ECO:0007669"/>
    <property type="project" value="UniProtKB-KW"/>
</dbReference>
<dbReference type="KEGG" id="adl:AURDEDRAFT_188023"/>
<keyword evidence="5" id="KW-1185">Reference proteome</keyword>
<feature type="region of interest" description="Disordered" evidence="2">
    <location>
        <begin position="83"/>
        <end position="124"/>
    </location>
</feature>
<evidence type="ECO:0000313" key="4">
    <source>
        <dbReference type="EMBL" id="EJD37654.1"/>
    </source>
</evidence>
<evidence type="ECO:0000256" key="2">
    <source>
        <dbReference type="SAM" id="MobiDB-lite"/>
    </source>
</evidence>
<evidence type="ECO:0000313" key="5">
    <source>
        <dbReference type="Proteomes" id="UP000006514"/>
    </source>
</evidence>